<dbReference type="SUPFAM" id="SSF53041">
    <property type="entry name" value="Resolvase-like"/>
    <property type="match status" value="1"/>
</dbReference>
<dbReference type="RefSeq" id="WP_381011178.1">
    <property type="nucleotide sequence ID" value="NZ_JBHTJF010000022.1"/>
</dbReference>
<sequence>MKKAVIYCRVSTEKEQQQTSLQRQREELLELAKSMDYKTIAVFEDEASGYDVERDGLMDLLECLKEERVDALFIQDETRIGRGHARIAILHLLEKTNTTLITNSDQGPFVLSDMEAMVLEILAVVEEYQRKIHNAKIKRGMKRAIEQGYRPELNLKNRGNPEGRARLTIPIEEIVSLRNKGMTFDEITTVLNGLGYEASKATIHRRYKEYEKEQA</sequence>
<dbReference type="EMBL" id="JBHTJF010000022">
    <property type="protein sequence ID" value="MFD0943405.1"/>
    <property type="molecule type" value="Genomic_DNA"/>
</dbReference>
<dbReference type="PANTHER" id="PTHR30461:SF26">
    <property type="entry name" value="RESOLVASE HOMOLOG YNEB"/>
    <property type="match status" value="1"/>
</dbReference>
<protein>
    <submittedName>
        <fullName evidence="3">Recombinase family protein</fullName>
    </submittedName>
</protein>
<evidence type="ECO:0000256" key="1">
    <source>
        <dbReference type="ARBA" id="ARBA00009913"/>
    </source>
</evidence>
<dbReference type="Proteomes" id="UP001596976">
    <property type="component" value="Unassembled WGS sequence"/>
</dbReference>
<dbReference type="PANTHER" id="PTHR30461">
    <property type="entry name" value="DNA-INVERTASE FROM LAMBDOID PROPHAGE"/>
    <property type="match status" value="1"/>
</dbReference>
<dbReference type="Pfam" id="PF00239">
    <property type="entry name" value="Resolvase"/>
    <property type="match status" value="1"/>
</dbReference>
<dbReference type="InterPro" id="IPR036162">
    <property type="entry name" value="Resolvase-like_N_sf"/>
</dbReference>
<evidence type="ECO:0000313" key="4">
    <source>
        <dbReference type="Proteomes" id="UP001596976"/>
    </source>
</evidence>
<dbReference type="SMART" id="SM00857">
    <property type="entry name" value="Resolvase"/>
    <property type="match status" value="1"/>
</dbReference>
<comment type="caution">
    <text evidence="3">The sequence shown here is derived from an EMBL/GenBank/DDBJ whole genome shotgun (WGS) entry which is preliminary data.</text>
</comment>
<gene>
    <name evidence="3" type="ORF">ACFQ0V_06405</name>
</gene>
<dbReference type="PROSITE" id="PS51736">
    <property type="entry name" value="RECOMBINASES_3"/>
    <property type="match status" value="1"/>
</dbReference>
<feature type="domain" description="Resolvase/invertase-type recombinase catalytic" evidence="2">
    <location>
        <begin position="3"/>
        <end position="148"/>
    </location>
</feature>
<dbReference type="InterPro" id="IPR050639">
    <property type="entry name" value="SSR_resolvase"/>
</dbReference>
<dbReference type="CDD" id="cd00338">
    <property type="entry name" value="Ser_Recombinase"/>
    <property type="match status" value="1"/>
</dbReference>
<evidence type="ECO:0000313" key="3">
    <source>
        <dbReference type="EMBL" id="MFD0943405.1"/>
    </source>
</evidence>
<name>A0ABW3GYB0_9BACL</name>
<keyword evidence="4" id="KW-1185">Reference proteome</keyword>
<comment type="similarity">
    <text evidence="1">Belongs to the site-specific recombinase resolvase family.</text>
</comment>
<evidence type="ECO:0000259" key="2">
    <source>
        <dbReference type="PROSITE" id="PS51736"/>
    </source>
</evidence>
<dbReference type="Gene3D" id="3.40.50.1390">
    <property type="entry name" value="Resolvase, N-terminal catalytic domain"/>
    <property type="match status" value="1"/>
</dbReference>
<organism evidence="3 4">
    <name type="scientific">Savagea faecisuis</name>
    <dbReference type="NCBI Taxonomy" id="1274803"/>
    <lineage>
        <taxon>Bacteria</taxon>
        <taxon>Bacillati</taxon>
        <taxon>Bacillota</taxon>
        <taxon>Bacilli</taxon>
        <taxon>Bacillales</taxon>
        <taxon>Caryophanaceae</taxon>
        <taxon>Savagea</taxon>
    </lineage>
</organism>
<dbReference type="InterPro" id="IPR006119">
    <property type="entry name" value="Resolv_N"/>
</dbReference>
<reference evidence="4" key="1">
    <citation type="journal article" date="2019" name="Int. J. Syst. Evol. Microbiol.">
        <title>The Global Catalogue of Microorganisms (GCM) 10K type strain sequencing project: providing services to taxonomists for standard genome sequencing and annotation.</title>
        <authorList>
            <consortium name="The Broad Institute Genomics Platform"/>
            <consortium name="The Broad Institute Genome Sequencing Center for Infectious Disease"/>
            <person name="Wu L."/>
            <person name="Ma J."/>
        </authorList>
    </citation>
    <scope>NUCLEOTIDE SEQUENCE [LARGE SCALE GENOMIC DNA]</scope>
    <source>
        <strain evidence="4">CCUG 63563</strain>
    </source>
</reference>
<proteinExistence type="inferred from homology"/>
<accession>A0ABW3GYB0</accession>